<evidence type="ECO:0000313" key="2">
    <source>
        <dbReference type="EMBL" id="MCW1934183.1"/>
    </source>
</evidence>
<name>A0ABT3H3A4_9RHOB</name>
<evidence type="ECO:0000256" key="1">
    <source>
        <dbReference type="SAM" id="SignalP"/>
    </source>
</evidence>
<dbReference type="Proteomes" id="UP001208938">
    <property type="component" value="Unassembled WGS sequence"/>
</dbReference>
<evidence type="ECO:0000313" key="3">
    <source>
        <dbReference type="Proteomes" id="UP001208938"/>
    </source>
</evidence>
<sequence>MRLTAALSLFAVTALGALPALADEVWDTNMGEIAWEESRGDDAILRMGDGDGLLRLIVPGLARDMMGGRGSYTGVWIAAESDTACVTQMVDPLGSKSDFWGTFTITFVNDGFPSDFAGVYGTCLDTPSMPLQAHARVGN</sequence>
<keyword evidence="3" id="KW-1185">Reference proteome</keyword>
<comment type="caution">
    <text evidence="2">The sequence shown here is derived from an EMBL/GenBank/DDBJ whole genome shotgun (WGS) entry which is preliminary data.</text>
</comment>
<evidence type="ECO:0008006" key="4">
    <source>
        <dbReference type="Google" id="ProtNLM"/>
    </source>
</evidence>
<gene>
    <name evidence="2" type="ORF">OKW52_18455</name>
</gene>
<proteinExistence type="predicted"/>
<keyword evidence="1" id="KW-0732">Signal</keyword>
<accession>A0ABT3H3A4</accession>
<protein>
    <recommendedName>
        <fullName evidence="4">Avidin family protein</fullName>
    </recommendedName>
</protein>
<organism evidence="2 3">
    <name type="scientific">Pararhodobacter zhoushanensis</name>
    <dbReference type="NCBI Taxonomy" id="2479545"/>
    <lineage>
        <taxon>Bacteria</taxon>
        <taxon>Pseudomonadati</taxon>
        <taxon>Pseudomonadota</taxon>
        <taxon>Alphaproteobacteria</taxon>
        <taxon>Rhodobacterales</taxon>
        <taxon>Paracoccaceae</taxon>
        <taxon>Pararhodobacter</taxon>
    </lineage>
</organism>
<dbReference type="RefSeq" id="WP_264507003.1">
    <property type="nucleotide sequence ID" value="NZ_JAPDFL010000001.1"/>
</dbReference>
<feature type="chain" id="PRO_5047294159" description="Avidin family protein" evidence="1">
    <location>
        <begin position="23"/>
        <end position="139"/>
    </location>
</feature>
<feature type="signal peptide" evidence="1">
    <location>
        <begin position="1"/>
        <end position="22"/>
    </location>
</feature>
<dbReference type="EMBL" id="JAPDFL010000001">
    <property type="protein sequence ID" value="MCW1934183.1"/>
    <property type="molecule type" value="Genomic_DNA"/>
</dbReference>
<reference evidence="2 3" key="1">
    <citation type="submission" date="2022-10" db="EMBL/GenBank/DDBJ databases">
        <title>Pararhodobacter sp. nov., isolated from marine algae.</title>
        <authorList>
            <person name="Choi B.J."/>
            <person name="Kim J.M."/>
            <person name="Lee J.K."/>
            <person name="Choi D.G."/>
            <person name="Jeon C.O."/>
        </authorList>
    </citation>
    <scope>NUCLEOTIDE SEQUENCE [LARGE SCALE GENOMIC DNA]</scope>
    <source>
        <strain evidence="2 3">ZQ420</strain>
    </source>
</reference>